<evidence type="ECO:0000313" key="3">
    <source>
        <dbReference type="EMBL" id="MFD1874569.1"/>
    </source>
</evidence>
<protein>
    <submittedName>
        <fullName evidence="3">Gliding motility-associated C-terminal domain-containing protein</fullName>
    </submittedName>
</protein>
<proteinExistence type="predicted"/>
<feature type="domain" description="PKD-like" evidence="2">
    <location>
        <begin position="1052"/>
        <end position="1125"/>
    </location>
</feature>
<organism evidence="3 4">
    <name type="scientific">Hymenobacter bucti</name>
    <dbReference type="NCBI Taxonomy" id="1844114"/>
    <lineage>
        <taxon>Bacteria</taxon>
        <taxon>Pseudomonadati</taxon>
        <taxon>Bacteroidota</taxon>
        <taxon>Cytophagia</taxon>
        <taxon>Cytophagales</taxon>
        <taxon>Hymenobacteraceae</taxon>
        <taxon>Hymenobacter</taxon>
    </lineage>
</organism>
<feature type="chain" id="PRO_5046282560" evidence="1">
    <location>
        <begin position="29"/>
        <end position="1417"/>
    </location>
</feature>
<comment type="caution">
    <text evidence="3">The sequence shown here is derived from an EMBL/GenBank/DDBJ whole genome shotgun (WGS) entry which is preliminary data.</text>
</comment>
<dbReference type="Pfam" id="PF13585">
    <property type="entry name" value="CHU_C"/>
    <property type="match status" value="1"/>
</dbReference>
<feature type="signal peptide" evidence="1">
    <location>
        <begin position="1"/>
        <end position="28"/>
    </location>
</feature>
<evidence type="ECO:0000259" key="2">
    <source>
        <dbReference type="Pfam" id="PF19408"/>
    </source>
</evidence>
<dbReference type="RefSeq" id="WP_382316489.1">
    <property type="nucleotide sequence ID" value="NZ_JBHUFD010000018.1"/>
</dbReference>
<gene>
    <name evidence="3" type="ORF">ACFSDX_19180</name>
</gene>
<dbReference type="NCBIfam" id="TIGR04131">
    <property type="entry name" value="Bac_Flav_CTERM"/>
    <property type="match status" value="1"/>
</dbReference>
<dbReference type="InterPro" id="IPR026341">
    <property type="entry name" value="T9SS_type_B"/>
</dbReference>
<dbReference type="InterPro" id="IPR045829">
    <property type="entry name" value="PKD_6"/>
</dbReference>
<dbReference type="Proteomes" id="UP001597197">
    <property type="component" value="Unassembled WGS sequence"/>
</dbReference>
<sequence length="1417" mass="143240">MALLLPCRPWYTLLLLLLLACAGRPAQATHLLGGELTYRYLDANGPAAAPLRYEITVTIYNNCNIGTAGVAAPNNNANVAFYNQATGAKLVLTTVNYPTVADNTQTGIMNIASTSLTPTCISPKVPTGCTITGVSQPFRLQKFIGIVNLPISASGYYAVYTRSARNVDVTNLSSPSNQALTLYATLAPPSLPNRSPVFSDTAVAIICQGDTTILLNNAVDADGDRLAYSFGNPYGAFSAGNGVLPAAFTPLPPRAPYAAGYGATTPFGTANGNYASINAATGIAKYRAGPTSVGSKYVVAVDVSEYRTVNGREVLIGTTRRDLQLVVANCPSTTPPVLPPATTTPRSYTIEEGSALSIPITATQADNHPLVLTLNSRLLDGAGGYNAALGGNQGTVVAGNPSGTASVVGTGTVAGTFVYNSACGEARAAPYDLALTVKDNGCGGKTVADLLRITVTRAAGPTAISGSQVVCALNSAYTYSASGGTAPGVRWRVVGGTIVGSNGGRSVQVQWTAAGPGTLVAKGLSQYGCLTDSVSQAITVAPAPALAVTGNLAICQGASTTLTVAGGGGPYTLTGGPAALTGAGPFVVSPAQTTTYTVTGAPTSNGCTSSAQVTVAVAPLPAATVGGATRTTCSGVPITLGAPAVTGNTYSWSPTTGLSSSTVANPVLTFANATSATITQTYTLTVTNTASACTSMATVVVSISPAASVSAGPAQAVCDKQTITLGAPAQPGYSYLWAPATNLSSATAAQPTLTGANTTGAPLVQKYVLVASTALGCVAKDSVLVTINPRPATDSIVGAASVCPTVAGVVYTVRNPRATAYQWAVVGGTIGSGQGTATITVDWGAAGAGAVRVYATNALGCLSEVVLLPVIINQRLQTVKPTGPTSVCQTDGPYPYQTLLVTGSSYAWQLFGTAQGTLVNTLNKTSINFSQPGLAKLVVTETSNPAGGICRGVSDTLYITVQLSPAATLAIQGPARFCMNSGAVTYSLPGALGSTYVFQLNGTAVASVGNSVIIPTSTAVGTYTLTARETNANGCAGPLYTKQFVVDPRPGAIAINGPRFVCPASGSLTYVVPNATAGSTYQWAVVGGTIAAGQGTASLTVSFTAGTTAPKTISVTESSAVGCAGAPVTITVVPDNAEAPSLTVASVNAQDNSKVDLTFSVASAQTTPNPVRVLRRPAGSTAAFAQVGTAAATTSAYTDATAAAAQTAYDYRLELTNGCGDVLSSLPATTIHLVAVATPGLGGRSQGSVQLIWTAYQGFPVSSYQVYQQNDKGAYALVVTVGGTTLQATVPNGSPNSAAGTGFTKCFRIVALSAGPGGAALASNSNAACVDFANKLTFYNIITPNGDGQNDVLIIDNVTLYPGNSISIFNRWGREVYSATNYQNNWGQEASTTPGTYYYLFKLADGTATKGWVEVVK</sequence>
<keyword evidence="1" id="KW-0732">Signal</keyword>
<name>A0ABW4QYV0_9BACT</name>
<feature type="domain" description="PKD-like" evidence="2">
    <location>
        <begin position="793"/>
        <end position="863"/>
    </location>
</feature>
<keyword evidence="4" id="KW-1185">Reference proteome</keyword>
<dbReference type="Pfam" id="PF19408">
    <property type="entry name" value="PKD_6"/>
    <property type="match status" value="2"/>
</dbReference>
<accession>A0ABW4QYV0</accession>
<dbReference type="EMBL" id="JBHUFD010000018">
    <property type="protein sequence ID" value="MFD1874569.1"/>
    <property type="molecule type" value="Genomic_DNA"/>
</dbReference>
<evidence type="ECO:0000256" key="1">
    <source>
        <dbReference type="SAM" id="SignalP"/>
    </source>
</evidence>
<evidence type="ECO:0000313" key="4">
    <source>
        <dbReference type="Proteomes" id="UP001597197"/>
    </source>
</evidence>
<reference evidence="4" key="1">
    <citation type="journal article" date="2019" name="Int. J. Syst. Evol. Microbiol.">
        <title>The Global Catalogue of Microorganisms (GCM) 10K type strain sequencing project: providing services to taxonomists for standard genome sequencing and annotation.</title>
        <authorList>
            <consortium name="The Broad Institute Genomics Platform"/>
            <consortium name="The Broad Institute Genome Sequencing Center for Infectious Disease"/>
            <person name="Wu L."/>
            <person name="Ma J."/>
        </authorList>
    </citation>
    <scope>NUCLEOTIDE SEQUENCE [LARGE SCALE GENOMIC DNA]</scope>
    <source>
        <strain evidence="4">CGMCC 1.15795</strain>
    </source>
</reference>